<dbReference type="EMBL" id="JADGJQ010000044">
    <property type="protein sequence ID" value="KAJ3176103.1"/>
    <property type="molecule type" value="Genomic_DNA"/>
</dbReference>
<evidence type="ECO:0000259" key="6">
    <source>
        <dbReference type="Pfam" id="PF08620"/>
    </source>
</evidence>
<name>A0AAD5TIF9_9FUNG</name>
<accession>A0AAD5TIF9</accession>
<evidence type="ECO:0000256" key="3">
    <source>
        <dbReference type="ARBA" id="ARBA00023163"/>
    </source>
</evidence>
<dbReference type="InterPro" id="IPR013929">
    <property type="entry name" value="RPAP1_C"/>
</dbReference>
<organism evidence="9 10">
    <name type="scientific">Geranomyces variabilis</name>
    <dbReference type="NCBI Taxonomy" id="109894"/>
    <lineage>
        <taxon>Eukaryota</taxon>
        <taxon>Fungi</taxon>
        <taxon>Fungi incertae sedis</taxon>
        <taxon>Chytridiomycota</taxon>
        <taxon>Chytridiomycota incertae sedis</taxon>
        <taxon>Chytridiomycetes</taxon>
        <taxon>Spizellomycetales</taxon>
        <taxon>Powellomycetaceae</taxon>
        <taxon>Geranomyces</taxon>
    </lineage>
</organism>
<evidence type="ECO:0000256" key="5">
    <source>
        <dbReference type="SAM" id="MobiDB-lite"/>
    </source>
</evidence>
<dbReference type="GO" id="GO:0006366">
    <property type="term" value="P:transcription by RNA polymerase II"/>
    <property type="evidence" value="ECO:0007669"/>
    <property type="project" value="InterPro"/>
</dbReference>
<evidence type="ECO:0000256" key="1">
    <source>
        <dbReference type="ARBA" id="ARBA00004123"/>
    </source>
</evidence>
<dbReference type="PANTHER" id="PTHR21483">
    <property type="entry name" value="RNA POLYMERASE II-ASSOCIATED PROTEIN 1"/>
    <property type="match status" value="1"/>
</dbReference>
<gene>
    <name evidence="9" type="primary">RPAP1</name>
    <name evidence="9" type="ORF">HDU87_005478</name>
</gene>
<dbReference type="InterPro" id="IPR013930">
    <property type="entry name" value="RPAP1_N"/>
</dbReference>
<evidence type="ECO:0000259" key="8">
    <source>
        <dbReference type="Pfam" id="PF25766"/>
    </source>
</evidence>
<feature type="domain" description="RPAP1/MINIYO-like TPR repeats" evidence="8">
    <location>
        <begin position="1070"/>
        <end position="1273"/>
    </location>
</feature>
<dbReference type="Pfam" id="PF08621">
    <property type="entry name" value="RPAP1_N"/>
    <property type="match status" value="1"/>
</dbReference>
<dbReference type="PANTHER" id="PTHR21483:SF18">
    <property type="entry name" value="RNA POLYMERASE II-ASSOCIATED PROTEIN 1"/>
    <property type="match status" value="1"/>
</dbReference>
<protein>
    <submittedName>
        <fullName evidence="9">RNA polymerase II associated protein 1</fullName>
    </submittedName>
</protein>
<comment type="caution">
    <text evidence="9">The sequence shown here is derived from an EMBL/GenBank/DDBJ whole genome shotgun (WGS) entry which is preliminary data.</text>
</comment>
<evidence type="ECO:0000313" key="9">
    <source>
        <dbReference type="EMBL" id="KAJ3176103.1"/>
    </source>
</evidence>
<feature type="compositionally biased region" description="Basic and acidic residues" evidence="5">
    <location>
        <begin position="97"/>
        <end position="111"/>
    </location>
</feature>
<reference evidence="9" key="1">
    <citation type="submission" date="2020-05" db="EMBL/GenBank/DDBJ databases">
        <title>Phylogenomic resolution of chytrid fungi.</title>
        <authorList>
            <person name="Stajich J.E."/>
            <person name="Amses K."/>
            <person name="Simmons R."/>
            <person name="Seto K."/>
            <person name="Myers J."/>
            <person name="Bonds A."/>
            <person name="Quandt C.A."/>
            <person name="Barry K."/>
            <person name="Liu P."/>
            <person name="Grigoriev I."/>
            <person name="Longcore J.E."/>
            <person name="James T.Y."/>
        </authorList>
    </citation>
    <scope>NUCLEOTIDE SEQUENCE</scope>
    <source>
        <strain evidence="9">JEL0379</strain>
    </source>
</reference>
<dbReference type="InterPro" id="IPR039913">
    <property type="entry name" value="RPAP1/Rba50"/>
</dbReference>
<keyword evidence="10" id="KW-1185">Reference proteome</keyword>
<sequence length="1313" mass="144283">MAFRGIERPSAQDDEDELLRLNAAFASQPPRRPAATSLHAPLLAKPEKASLIDVPKIPALAARGPGVRFEDDATAPTPARKRSLFAERRAQRQRAVGAEEKSDGTPKQRLQRDIESADQDLNQVLSDIVEKNISANTLPIVPCGGTSLSGFPGVVHRSERKNPDIANSHDAGLAPAGDTLSARGEHDVGENSSIHEENLRALQGMSATEIKEARAEIMAKLDPSLVAMLERRAAEKYGGSNSKSRVLEAGSLPASKEQSHIPEAEMTALPSDLSRAIAEQSAVERRALAPKKSGGPPLPDASWIPTFELEYEKLEWTTDLPPDDGEVSPSTDASELRFGFSGEVIEKTENIAHHRALHHHGDEPTKAGYSVDEILSLSRSTVPSQRAIALRVLSAIIQNVYNGAYSRSVSRPLLWLLIRKNHLMHLRIAMDDSHETVIGTSLAAVAASLGCGSLIDEGEERCWDDLSYARQGHRAFAISVQAQEHFRFRATGIGIASEPYENEDSIEAIALLMRRDGVAGLLSTNLLTRFAWLLQNRKLPFVPVGDILSILIRVCRHSRSAAEQIAECAGLVQVIHTRFISLPWTVLTPDDCFLRLTALKLVRLLCQSGSDIAASLVKFGIVHDLLRYAIVDPETLPPSSRDLGWRLQSETWSAITVLFAYRLSASLFDEYRGPLLESAQRLLRPPCRKSSEWPVLAKISFLRMLTMLLRSFGDMLDVGGADDALQPFVELALEHGAAQGPFILRSAEWDFLAAYAVCLTNTHKAKGCSYLARVQAMLVLQGLAKLPSPHLFGTNTLLTMASATSRAAAAATSSLGQHFVGLHDASRVEAACALVRLNEHCESLASLIDMLGGIRGVSPEWDSFAQVCLTRVRMNQRIFDLIEQTTEVIRAGDWIQCFFPAKGALLYSWIVAGNFLDDAQSTYVSNCAVALAALPSLLPGDEFMAGRLLNRYVLHPQVQAALVKSAGPPSNSSAESDGREDFAAERLQELLDHDMYSDSALQQSEALHGRRAYQATSLLMDGGATKGAALPVRGDWMYSPFQRLLADSEKFGHLIAHARRAGELQQGRGDELIVECLRLINRVERAVEPFAWCRWQLAEAIRVARLMCVFLVPSSTPGNEIFAREEVGTLLDALLRRCTVNSRDTWDRCNLEQACGGRSRFYQFYHSLIEHFAATSFGDPVFARYLLLPLSMRYPVDFRELFWSELNELLPSFGFDPKTVVAARSLRDYFLPLETNQNVLLLYIRSLADGKVAATRTPFLYLVATHHVHGFLCGEGQTAGSTQFYNQAARLLGSEKLEVLKAWAGVAPDGTPL</sequence>
<dbReference type="Pfam" id="PF08620">
    <property type="entry name" value="RPAP1_C"/>
    <property type="match status" value="1"/>
</dbReference>
<evidence type="ECO:0000313" key="10">
    <source>
        <dbReference type="Proteomes" id="UP001212152"/>
    </source>
</evidence>
<comment type="similarity">
    <text evidence="2">Belongs to the RPAP1 family.</text>
</comment>
<keyword evidence="4" id="KW-0539">Nucleus</keyword>
<comment type="subcellular location">
    <subcellularLocation>
        <location evidence="1">Nucleus</location>
    </subcellularLocation>
</comment>
<evidence type="ECO:0000259" key="7">
    <source>
        <dbReference type="Pfam" id="PF08621"/>
    </source>
</evidence>
<evidence type="ECO:0000256" key="4">
    <source>
        <dbReference type="ARBA" id="ARBA00023242"/>
    </source>
</evidence>
<feature type="region of interest" description="Disordered" evidence="5">
    <location>
        <begin position="63"/>
        <end position="111"/>
    </location>
</feature>
<feature type="domain" description="RPAP1 N-terminal" evidence="7">
    <location>
        <begin position="193"/>
        <end position="236"/>
    </location>
</feature>
<proteinExistence type="inferred from homology"/>
<evidence type="ECO:0000256" key="2">
    <source>
        <dbReference type="ARBA" id="ARBA00009953"/>
    </source>
</evidence>
<dbReference type="Pfam" id="PF25766">
    <property type="entry name" value="TPR_RPAP1"/>
    <property type="match status" value="1"/>
</dbReference>
<feature type="domain" description="RPAP1 C-terminal" evidence="6">
    <location>
        <begin position="335"/>
        <end position="400"/>
    </location>
</feature>
<dbReference type="InterPro" id="IPR057989">
    <property type="entry name" value="TPR_RPAP1/MINIYO-like"/>
</dbReference>
<keyword evidence="3" id="KW-0804">Transcription</keyword>
<dbReference type="Proteomes" id="UP001212152">
    <property type="component" value="Unassembled WGS sequence"/>
</dbReference>